<sequence length="70" mass="8044">MTEEILRVKIVVRLTPESVFLCQEMIANLLITSICCIHFQHPAKWRSHTKKIKVKCRGSISDTMTTAELD</sequence>
<accession>A0AAD5NDN9</accession>
<comment type="caution">
    <text evidence="1">The sequence shown here is derived from an EMBL/GenBank/DDBJ whole genome shotgun (WGS) entry which is preliminary data.</text>
</comment>
<name>A0AAD5NDN9_PARTN</name>
<protein>
    <submittedName>
        <fullName evidence="1">Uncharacterized protein</fullName>
    </submittedName>
</protein>
<dbReference type="AlphaFoldDB" id="A0AAD5NDN9"/>
<organism evidence="1 2">
    <name type="scientific">Parelaphostrongylus tenuis</name>
    <name type="common">Meningeal worm</name>
    <dbReference type="NCBI Taxonomy" id="148309"/>
    <lineage>
        <taxon>Eukaryota</taxon>
        <taxon>Metazoa</taxon>
        <taxon>Ecdysozoa</taxon>
        <taxon>Nematoda</taxon>
        <taxon>Chromadorea</taxon>
        <taxon>Rhabditida</taxon>
        <taxon>Rhabditina</taxon>
        <taxon>Rhabditomorpha</taxon>
        <taxon>Strongyloidea</taxon>
        <taxon>Metastrongylidae</taxon>
        <taxon>Parelaphostrongylus</taxon>
    </lineage>
</organism>
<evidence type="ECO:0000313" key="2">
    <source>
        <dbReference type="Proteomes" id="UP001196413"/>
    </source>
</evidence>
<gene>
    <name evidence="1" type="ORF">KIN20_026240</name>
</gene>
<reference evidence="1" key="1">
    <citation type="submission" date="2021-06" db="EMBL/GenBank/DDBJ databases">
        <title>Parelaphostrongylus tenuis whole genome reference sequence.</title>
        <authorList>
            <person name="Garwood T.J."/>
            <person name="Larsen P.A."/>
            <person name="Fountain-Jones N.M."/>
            <person name="Garbe J.R."/>
            <person name="Macchietto M.G."/>
            <person name="Kania S.A."/>
            <person name="Gerhold R.W."/>
            <person name="Richards J.E."/>
            <person name="Wolf T.M."/>
        </authorList>
    </citation>
    <scope>NUCLEOTIDE SEQUENCE</scope>
    <source>
        <strain evidence="1">MNPRO001-30</strain>
        <tissue evidence="1">Meninges</tissue>
    </source>
</reference>
<keyword evidence="2" id="KW-1185">Reference proteome</keyword>
<dbReference type="EMBL" id="JAHQIW010005362">
    <property type="protein sequence ID" value="KAJ1365804.1"/>
    <property type="molecule type" value="Genomic_DNA"/>
</dbReference>
<evidence type="ECO:0000313" key="1">
    <source>
        <dbReference type="EMBL" id="KAJ1365804.1"/>
    </source>
</evidence>
<proteinExistence type="predicted"/>
<dbReference type="Proteomes" id="UP001196413">
    <property type="component" value="Unassembled WGS sequence"/>
</dbReference>